<dbReference type="OrthoDB" id="10058346at2759"/>
<dbReference type="EMBL" id="CAJNOQ010020963">
    <property type="protein sequence ID" value="CAF1478449.1"/>
    <property type="molecule type" value="Genomic_DNA"/>
</dbReference>
<sequence length="429" mass="48495">KKEQKLQSRNVSDTANVMNFSTDDNYINISHSENEVNISGDEENLSVDNTNYDIERFFGAIDLDDNMNEEDDDDESNNDDDSAEEDDNDIETGNETLYQGGTLTLGDAYKAIKSFIIKSNLAFTYVLCLISLLLYLLPSGHNLTRLGIVHSLRKREFFLYETKCVRCYQQVDPSVGNCTTGCLFYGKSRTTDGITELCYGNLVERIKCITKRSLSLILDYPKHAHVLLPNDVINGSVYKQLHANIKCNQLTLMLHADGMSIVTMKSKKFYVITGTIIEIPPPSSILFAHLVHELKLLLASDYIFVINNFKFQLFKADLPCRSLCIFIKQHNGYYACSRCLQRGNILANGSNNVYYPYVTTSPSSPRTHQQYVIASNQAELNNGQLSVEGILGASPLLSIFFDVQANVPFDYMHLCCRQIKLEFLSKKYL</sequence>
<dbReference type="EMBL" id="CAJOBC010086441">
    <property type="protein sequence ID" value="CAF4344037.1"/>
    <property type="molecule type" value="Genomic_DNA"/>
</dbReference>
<keyword evidence="2" id="KW-1133">Transmembrane helix</keyword>
<feature type="non-terminal residue" evidence="4">
    <location>
        <position position="1"/>
    </location>
</feature>
<evidence type="ECO:0000313" key="5">
    <source>
        <dbReference type="EMBL" id="CAF3779499.1"/>
    </source>
</evidence>
<proteinExistence type="predicted"/>
<dbReference type="Proteomes" id="UP000677228">
    <property type="component" value="Unassembled WGS sequence"/>
</dbReference>
<keyword evidence="7" id="KW-1185">Reference proteome</keyword>
<evidence type="ECO:0000313" key="6">
    <source>
        <dbReference type="EMBL" id="CAF4344037.1"/>
    </source>
</evidence>
<accession>A0A815RJE6</accession>
<dbReference type="Proteomes" id="UP000682733">
    <property type="component" value="Unassembled WGS sequence"/>
</dbReference>
<dbReference type="AlphaFoldDB" id="A0A815RJE6"/>
<reference evidence="4" key="1">
    <citation type="submission" date="2021-02" db="EMBL/GenBank/DDBJ databases">
        <authorList>
            <person name="Nowell W R."/>
        </authorList>
    </citation>
    <scope>NUCLEOTIDE SEQUENCE</scope>
</reference>
<protein>
    <submittedName>
        <fullName evidence="4">Uncharacterized protein</fullName>
    </submittedName>
</protein>
<feature type="transmembrane region" description="Helical" evidence="2">
    <location>
        <begin position="120"/>
        <end position="137"/>
    </location>
</feature>
<dbReference type="Proteomes" id="UP000681722">
    <property type="component" value="Unassembled WGS sequence"/>
</dbReference>
<feature type="region of interest" description="Disordered" evidence="1">
    <location>
        <begin position="65"/>
        <end position="96"/>
    </location>
</feature>
<evidence type="ECO:0000256" key="2">
    <source>
        <dbReference type="SAM" id="Phobius"/>
    </source>
</evidence>
<evidence type="ECO:0000313" key="7">
    <source>
        <dbReference type="Proteomes" id="UP000663829"/>
    </source>
</evidence>
<feature type="compositionally biased region" description="Acidic residues" evidence="1">
    <location>
        <begin position="65"/>
        <end position="92"/>
    </location>
</feature>
<evidence type="ECO:0000313" key="3">
    <source>
        <dbReference type="EMBL" id="CAF1010589.1"/>
    </source>
</evidence>
<keyword evidence="2" id="KW-0472">Membrane</keyword>
<comment type="caution">
    <text evidence="4">The sequence shown here is derived from an EMBL/GenBank/DDBJ whole genome shotgun (WGS) entry which is preliminary data.</text>
</comment>
<dbReference type="EMBL" id="CAJNOK010006660">
    <property type="protein sequence ID" value="CAF1010589.1"/>
    <property type="molecule type" value="Genomic_DNA"/>
</dbReference>
<dbReference type="EMBL" id="CAJOBA010006671">
    <property type="protein sequence ID" value="CAF3779499.1"/>
    <property type="molecule type" value="Genomic_DNA"/>
</dbReference>
<evidence type="ECO:0000256" key="1">
    <source>
        <dbReference type="SAM" id="MobiDB-lite"/>
    </source>
</evidence>
<name>A0A815RJE6_9BILA</name>
<dbReference type="Proteomes" id="UP000663829">
    <property type="component" value="Unassembled WGS sequence"/>
</dbReference>
<gene>
    <name evidence="4" type="ORF">GPM918_LOCUS35734</name>
    <name evidence="3" type="ORF">OVA965_LOCUS15019</name>
    <name evidence="6" type="ORF">SRO942_LOCUS36459</name>
    <name evidence="5" type="ORF">TMI583_LOCUS15030</name>
</gene>
<evidence type="ECO:0000313" key="4">
    <source>
        <dbReference type="EMBL" id="CAF1478449.1"/>
    </source>
</evidence>
<keyword evidence="2" id="KW-0812">Transmembrane</keyword>
<organism evidence="4 7">
    <name type="scientific">Didymodactylos carnosus</name>
    <dbReference type="NCBI Taxonomy" id="1234261"/>
    <lineage>
        <taxon>Eukaryota</taxon>
        <taxon>Metazoa</taxon>
        <taxon>Spiralia</taxon>
        <taxon>Gnathifera</taxon>
        <taxon>Rotifera</taxon>
        <taxon>Eurotatoria</taxon>
        <taxon>Bdelloidea</taxon>
        <taxon>Philodinida</taxon>
        <taxon>Philodinidae</taxon>
        <taxon>Didymodactylos</taxon>
    </lineage>
</organism>